<evidence type="ECO:0000256" key="1">
    <source>
        <dbReference type="SAM" id="MobiDB-lite"/>
    </source>
</evidence>
<dbReference type="AlphaFoldDB" id="A0A8H3UQF5"/>
<feature type="compositionally biased region" description="Polar residues" evidence="1">
    <location>
        <begin position="124"/>
        <end position="137"/>
    </location>
</feature>
<comment type="caution">
    <text evidence="2">The sequence shown here is derived from an EMBL/GenBank/DDBJ whole genome shotgun (WGS) entry which is preliminary data.</text>
</comment>
<evidence type="ECO:0000313" key="2">
    <source>
        <dbReference type="EMBL" id="KAE9974420.1"/>
    </source>
</evidence>
<accession>A0A8H3UQF5</accession>
<feature type="region of interest" description="Disordered" evidence="1">
    <location>
        <begin position="119"/>
        <end position="138"/>
    </location>
</feature>
<dbReference type="Proteomes" id="UP000433883">
    <property type="component" value="Unassembled WGS sequence"/>
</dbReference>
<organism evidence="2 3">
    <name type="scientific">Venturia inaequalis</name>
    <name type="common">Apple scab fungus</name>
    <dbReference type="NCBI Taxonomy" id="5025"/>
    <lineage>
        <taxon>Eukaryota</taxon>
        <taxon>Fungi</taxon>
        <taxon>Dikarya</taxon>
        <taxon>Ascomycota</taxon>
        <taxon>Pezizomycotina</taxon>
        <taxon>Dothideomycetes</taxon>
        <taxon>Pleosporomycetidae</taxon>
        <taxon>Venturiales</taxon>
        <taxon>Venturiaceae</taxon>
        <taxon>Venturia</taxon>
    </lineage>
</organism>
<reference evidence="2 3" key="1">
    <citation type="submission" date="2019-11" db="EMBL/GenBank/DDBJ databases">
        <title>Venturia inaequalis Genome Resource.</title>
        <authorList>
            <person name="Lichtner F.J."/>
        </authorList>
    </citation>
    <scope>NUCLEOTIDE SEQUENCE [LARGE SCALE GENOMIC DNA]</scope>
    <source>
        <strain evidence="2">Bline_iso_100314</strain>
    </source>
</reference>
<protein>
    <submittedName>
        <fullName evidence="2">Uncharacterized protein</fullName>
    </submittedName>
</protein>
<name>A0A8H3UQF5_VENIN</name>
<proteinExistence type="predicted"/>
<dbReference type="EMBL" id="WNWQ01000206">
    <property type="protein sequence ID" value="KAE9974420.1"/>
    <property type="molecule type" value="Genomic_DNA"/>
</dbReference>
<gene>
    <name evidence="2" type="ORF">BLS_003120</name>
</gene>
<evidence type="ECO:0000313" key="3">
    <source>
        <dbReference type="Proteomes" id="UP000433883"/>
    </source>
</evidence>
<sequence>MVPAHVKATLTFSTATKHFRIRSKAEKKESPKMKGALATILVLLFGARAFAIPLGYQVPDTTRQLATPEIYGELGANRAVAPEARKDDRPVDIGETVERRQLIIPEIYCKVSPGRPECTELEASESQQDGGLEAESTSVRRPEKRFDLFGAFERTCLEHPDLPACIAWNN</sequence>